<dbReference type="GO" id="GO:0006233">
    <property type="term" value="P:dTDP biosynthetic process"/>
    <property type="evidence" value="ECO:0007669"/>
    <property type="project" value="InterPro"/>
</dbReference>
<dbReference type="InterPro" id="IPR018095">
    <property type="entry name" value="Thymidylate_kin_CS"/>
</dbReference>
<dbReference type="PANTHER" id="PTHR10344">
    <property type="entry name" value="THYMIDYLATE KINASE"/>
    <property type="match status" value="1"/>
</dbReference>
<protein>
    <recommendedName>
        <fullName evidence="3 11">Thymidylate kinase</fullName>
        <ecNumber evidence="2 11">2.7.4.9</ecNumber>
    </recommendedName>
    <alternativeName>
        <fullName evidence="11">dTMP kinase</fullName>
    </alternativeName>
</protein>
<gene>
    <name evidence="11 13" type="primary">tmk</name>
    <name evidence="13" type="ORF">FTV88_2581</name>
</gene>
<organism evidence="13 14">
    <name type="scientific">Heliorestis convoluta</name>
    <dbReference type="NCBI Taxonomy" id="356322"/>
    <lineage>
        <taxon>Bacteria</taxon>
        <taxon>Bacillati</taxon>
        <taxon>Bacillota</taxon>
        <taxon>Clostridia</taxon>
        <taxon>Eubacteriales</taxon>
        <taxon>Heliobacteriaceae</taxon>
        <taxon>Heliorestis</taxon>
    </lineage>
</organism>
<keyword evidence="5 11" id="KW-0545">Nucleotide biosynthesis</keyword>
<dbReference type="PROSITE" id="PS01331">
    <property type="entry name" value="THYMIDYLATE_KINASE"/>
    <property type="match status" value="1"/>
</dbReference>
<sequence length="214" mass="23519">MTGIFITFEGADGAGKTTQLDMLTTSFQMIGQEVIRTREPGGTVIGEAIRHLLLDPSMGSMGAETEIFLYEAARAQLVREVIKPALLKGQVVLCDRFTDSTMAYQGFGRGLERAMIDPLNDLATGGMKPHRTFLLDLDPQVGLQRLQAKRGADRLEQENLLFHQRVREGFLTIAQKDNNRIKVISADGSAVAVHQAIVESLRELSPTLPFCSTC</sequence>
<dbReference type="EMBL" id="CP045875">
    <property type="protein sequence ID" value="QGG48674.1"/>
    <property type="molecule type" value="Genomic_DNA"/>
</dbReference>
<reference evidence="14" key="1">
    <citation type="submission" date="2019-11" db="EMBL/GenBank/DDBJ databases">
        <title>Genome sequence of Heliorestis convoluta strain HH, an alkaliphilic and minimalistic phototrophic bacterium from a soda lake in Egypt.</title>
        <authorList>
            <person name="Dewey E.D."/>
            <person name="Stokes L.M."/>
            <person name="Burchell B.M."/>
            <person name="Shaffer K.N."/>
            <person name="Huntington A.M."/>
            <person name="Baker J.M."/>
            <person name="Nadendla S."/>
            <person name="Giglio M.G."/>
            <person name="Touchman J.W."/>
            <person name="Blankenship R.E."/>
            <person name="Madigan M.T."/>
            <person name="Sattley W.M."/>
        </authorList>
    </citation>
    <scope>NUCLEOTIDE SEQUENCE [LARGE SCALE GENOMIC DNA]</scope>
    <source>
        <strain evidence="14">HH</strain>
    </source>
</reference>
<dbReference type="InterPro" id="IPR018094">
    <property type="entry name" value="Thymidylate_kinase"/>
</dbReference>
<dbReference type="InterPro" id="IPR039430">
    <property type="entry name" value="Thymidylate_kin-like_dom"/>
</dbReference>
<evidence type="ECO:0000256" key="1">
    <source>
        <dbReference type="ARBA" id="ARBA00009776"/>
    </source>
</evidence>
<dbReference type="HAMAP" id="MF_00165">
    <property type="entry name" value="Thymidylate_kinase"/>
    <property type="match status" value="1"/>
</dbReference>
<evidence type="ECO:0000256" key="3">
    <source>
        <dbReference type="ARBA" id="ARBA00017144"/>
    </source>
</evidence>
<dbReference type="GO" id="GO:0005829">
    <property type="term" value="C:cytosol"/>
    <property type="evidence" value="ECO:0007669"/>
    <property type="project" value="TreeGrafter"/>
</dbReference>
<keyword evidence="4 11" id="KW-0808">Transferase</keyword>
<comment type="function">
    <text evidence="10 11">Phosphorylation of dTMP to form dTDP in both de novo and salvage pathways of dTTP synthesis.</text>
</comment>
<evidence type="ECO:0000256" key="11">
    <source>
        <dbReference type="HAMAP-Rule" id="MF_00165"/>
    </source>
</evidence>
<dbReference type="Pfam" id="PF02223">
    <property type="entry name" value="Thymidylate_kin"/>
    <property type="match status" value="1"/>
</dbReference>
<proteinExistence type="inferred from homology"/>
<evidence type="ECO:0000313" key="14">
    <source>
        <dbReference type="Proteomes" id="UP000366051"/>
    </source>
</evidence>
<dbReference type="GO" id="GO:0005524">
    <property type="term" value="F:ATP binding"/>
    <property type="evidence" value="ECO:0007669"/>
    <property type="project" value="UniProtKB-UniRule"/>
</dbReference>
<dbReference type="InterPro" id="IPR027417">
    <property type="entry name" value="P-loop_NTPase"/>
</dbReference>
<dbReference type="AlphaFoldDB" id="A0A5Q2N063"/>
<dbReference type="SUPFAM" id="SSF52540">
    <property type="entry name" value="P-loop containing nucleoside triphosphate hydrolases"/>
    <property type="match status" value="1"/>
</dbReference>
<dbReference type="NCBIfam" id="TIGR00041">
    <property type="entry name" value="DTMP_kinase"/>
    <property type="match status" value="1"/>
</dbReference>
<keyword evidence="7 11" id="KW-0418">Kinase</keyword>
<evidence type="ECO:0000256" key="5">
    <source>
        <dbReference type="ARBA" id="ARBA00022727"/>
    </source>
</evidence>
<evidence type="ECO:0000256" key="2">
    <source>
        <dbReference type="ARBA" id="ARBA00012980"/>
    </source>
</evidence>
<keyword evidence="14" id="KW-1185">Reference proteome</keyword>
<keyword evidence="6 11" id="KW-0547">Nucleotide-binding</keyword>
<dbReference type="GO" id="GO:0004798">
    <property type="term" value="F:dTMP kinase activity"/>
    <property type="evidence" value="ECO:0007669"/>
    <property type="project" value="UniProtKB-UniRule"/>
</dbReference>
<dbReference type="OrthoDB" id="9774907at2"/>
<comment type="catalytic activity">
    <reaction evidence="9 11">
        <text>dTMP + ATP = dTDP + ADP</text>
        <dbReference type="Rhea" id="RHEA:13517"/>
        <dbReference type="ChEBI" id="CHEBI:30616"/>
        <dbReference type="ChEBI" id="CHEBI:58369"/>
        <dbReference type="ChEBI" id="CHEBI:63528"/>
        <dbReference type="ChEBI" id="CHEBI:456216"/>
        <dbReference type="EC" id="2.7.4.9"/>
    </reaction>
</comment>
<dbReference type="CDD" id="cd01672">
    <property type="entry name" value="TMPK"/>
    <property type="match status" value="1"/>
</dbReference>
<evidence type="ECO:0000256" key="6">
    <source>
        <dbReference type="ARBA" id="ARBA00022741"/>
    </source>
</evidence>
<accession>A0A5Q2N063</accession>
<feature type="binding site" evidence="11">
    <location>
        <begin position="10"/>
        <end position="17"/>
    </location>
    <ligand>
        <name>ATP</name>
        <dbReference type="ChEBI" id="CHEBI:30616"/>
    </ligand>
</feature>
<evidence type="ECO:0000313" key="13">
    <source>
        <dbReference type="EMBL" id="QGG48674.1"/>
    </source>
</evidence>
<dbReference type="Gene3D" id="3.40.50.300">
    <property type="entry name" value="P-loop containing nucleotide triphosphate hydrolases"/>
    <property type="match status" value="1"/>
</dbReference>
<dbReference type="KEGG" id="hcv:FTV88_2581"/>
<dbReference type="GO" id="GO:0006227">
    <property type="term" value="P:dUDP biosynthetic process"/>
    <property type="evidence" value="ECO:0007669"/>
    <property type="project" value="TreeGrafter"/>
</dbReference>
<dbReference type="GO" id="GO:0006235">
    <property type="term" value="P:dTTP biosynthetic process"/>
    <property type="evidence" value="ECO:0007669"/>
    <property type="project" value="UniProtKB-UniRule"/>
</dbReference>
<dbReference type="Proteomes" id="UP000366051">
    <property type="component" value="Chromosome"/>
</dbReference>
<evidence type="ECO:0000256" key="10">
    <source>
        <dbReference type="ARBA" id="ARBA00057735"/>
    </source>
</evidence>
<evidence type="ECO:0000256" key="4">
    <source>
        <dbReference type="ARBA" id="ARBA00022679"/>
    </source>
</evidence>
<evidence type="ECO:0000256" key="8">
    <source>
        <dbReference type="ARBA" id="ARBA00022840"/>
    </source>
</evidence>
<evidence type="ECO:0000256" key="9">
    <source>
        <dbReference type="ARBA" id="ARBA00048743"/>
    </source>
</evidence>
<evidence type="ECO:0000256" key="7">
    <source>
        <dbReference type="ARBA" id="ARBA00022777"/>
    </source>
</evidence>
<evidence type="ECO:0000259" key="12">
    <source>
        <dbReference type="Pfam" id="PF02223"/>
    </source>
</evidence>
<comment type="similarity">
    <text evidence="1 11">Belongs to the thymidylate kinase family.</text>
</comment>
<dbReference type="PANTHER" id="PTHR10344:SF4">
    <property type="entry name" value="UMP-CMP KINASE 2, MITOCHONDRIAL"/>
    <property type="match status" value="1"/>
</dbReference>
<dbReference type="EC" id="2.7.4.9" evidence="2 11"/>
<name>A0A5Q2N063_9FIRM</name>
<keyword evidence="8 11" id="KW-0067">ATP-binding</keyword>
<dbReference type="FunFam" id="3.40.50.300:FF:000225">
    <property type="entry name" value="Thymidylate kinase"/>
    <property type="match status" value="1"/>
</dbReference>
<dbReference type="RefSeq" id="WP_153725799.1">
    <property type="nucleotide sequence ID" value="NZ_CP045875.1"/>
</dbReference>
<feature type="domain" description="Thymidylate kinase-like" evidence="12">
    <location>
        <begin position="8"/>
        <end position="197"/>
    </location>
</feature>